<dbReference type="NCBIfam" id="TIGR03934">
    <property type="entry name" value="TQXA_dom"/>
    <property type="match status" value="1"/>
</dbReference>
<evidence type="ECO:0000256" key="2">
    <source>
        <dbReference type="SAM" id="Phobius"/>
    </source>
</evidence>
<accession>A0A1W7D0L7</accession>
<keyword evidence="2" id="KW-0812">Transmembrane</keyword>
<dbReference type="InterPro" id="IPR013552">
    <property type="entry name" value="Thioester_dom"/>
</dbReference>
<dbReference type="KEGG" id="smao:CAG99_18835"/>
<evidence type="ECO:0000313" key="6">
    <source>
        <dbReference type="Proteomes" id="UP000194218"/>
    </source>
</evidence>
<dbReference type="Proteomes" id="UP000194218">
    <property type="component" value="Chromosome"/>
</dbReference>
<dbReference type="RefSeq" id="WP_086160472.1">
    <property type="nucleotide sequence ID" value="NZ_CP021121.1"/>
</dbReference>
<keyword evidence="6" id="KW-1185">Reference proteome</keyword>
<dbReference type="EMBL" id="CP021121">
    <property type="protein sequence ID" value="ARQ70623.1"/>
    <property type="molecule type" value="Genomic_DNA"/>
</dbReference>
<sequence length="478" mass="48482">MISARRRVAPRLAATAVATGLFAAGAAATTGTAVAEENPRSGGATATLDGLRVSDRVDVTHNGRTNTYGAGLFHLTGDDGSRLMTYCIDFATPAENGARYKEAGWESSTLHGNPDAGKIHWILQNSYPVVEDLGALAGQAGAESLTAEQAAAGTQAAIWEFSDGVDAVPQNENARVLAEWLLESASDVAEPGASLELNPPQVSGQPGQIIGPVTVSTTADAVTIAPDDAAAQQGVTIVDANGAAINGPVTDGTELYFSVPEGAEDGVAGLTATATSQVPVGRAFTGIDVRTQTMILTGSEESSVSASASVNWAAPGQPSVAVNAVEKCVDGGVEVTATNTGDVPFTFELEGQQYEVAPGESTPVVVPVENGQQYEITITNPIEGEEPWVFTGVLDCEAGEGEGQTPIDEGGEGNEENEPAPASTGGGDAADDGPDLAETGSSTNPGMIAGIAIGLLLIGGAAIFFMRRRSATPSGAKD</sequence>
<evidence type="ECO:0000256" key="3">
    <source>
        <dbReference type="SAM" id="SignalP"/>
    </source>
</evidence>
<proteinExistence type="predicted"/>
<organism evidence="5 6">
    <name type="scientific">Streptomyces marincola</name>
    <dbReference type="NCBI Taxonomy" id="2878388"/>
    <lineage>
        <taxon>Bacteria</taxon>
        <taxon>Bacillati</taxon>
        <taxon>Actinomycetota</taxon>
        <taxon>Actinomycetes</taxon>
        <taxon>Kitasatosporales</taxon>
        <taxon>Streptomycetaceae</taxon>
        <taxon>Streptomyces</taxon>
    </lineage>
</organism>
<protein>
    <recommendedName>
        <fullName evidence="4">Thioester domain-containing protein</fullName>
    </recommendedName>
</protein>
<feature type="transmembrane region" description="Helical" evidence="2">
    <location>
        <begin position="446"/>
        <end position="466"/>
    </location>
</feature>
<keyword evidence="3" id="KW-0732">Signal</keyword>
<dbReference type="NCBIfam" id="TIGR01167">
    <property type="entry name" value="LPXTG_anchor"/>
    <property type="match status" value="1"/>
</dbReference>
<evidence type="ECO:0000313" key="5">
    <source>
        <dbReference type="EMBL" id="ARQ70623.1"/>
    </source>
</evidence>
<reference evidence="5 6" key="1">
    <citation type="submission" date="2017-05" db="EMBL/GenBank/DDBJ databases">
        <title>Complete genome sequence of Streptomyces sp. SCSIO 03032 revealed the diverse biosynthetic pathways for its bioactive secondary metabolites.</title>
        <authorList>
            <person name="Ma L."/>
            <person name="Zhu Y."/>
            <person name="Zhang W."/>
            <person name="Zhang G."/>
            <person name="Tian X."/>
            <person name="Zhang S."/>
            <person name="Zhang C."/>
        </authorList>
    </citation>
    <scope>NUCLEOTIDE SEQUENCE [LARGE SCALE GENOMIC DNA]</scope>
    <source>
        <strain evidence="5 6">SCSIO 03032</strain>
    </source>
</reference>
<feature type="compositionally biased region" description="Acidic residues" evidence="1">
    <location>
        <begin position="409"/>
        <end position="418"/>
    </location>
</feature>
<dbReference type="AlphaFoldDB" id="A0A1W7D0L7"/>
<dbReference type="OrthoDB" id="2676146at2"/>
<dbReference type="InterPro" id="IPR023849">
    <property type="entry name" value="TQXA_dom"/>
</dbReference>
<evidence type="ECO:0000256" key="1">
    <source>
        <dbReference type="SAM" id="MobiDB-lite"/>
    </source>
</evidence>
<feature type="region of interest" description="Disordered" evidence="1">
    <location>
        <begin position="398"/>
        <end position="442"/>
    </location>
</feature>
<keyword evidence="2" id="KW-1133">Transmembrane helix</keyword>
<dbReference type="NCBIfam" id="NF041528">
    <property type="entry name" value="strep_LAETG"/>
    <property type="match status" value="1"/>
</dbReference>
<name>A0A1W7D0L7_9ACTN</name>
<evidence type="ECO:0000259" key="4">
    <source>
        <dbReference type="Pfam" id="PF08341"/>
    </source>
</evidence>
<keyword evidence="2" id="KW-0472">Membrane</keyword>
<feature type="signal peptide" evidence="3">
    <location>
        <begin position="1"/>
        <end position="35"/>
    </location>
</feature>
<feature type="domain" description="Thioester" evidence="4">
    <location>
        <begin position="85"/>
        <end position="186"/>
    </location>
</feature>
<dbReference type="Pfam" id="PF08341">
    <property type="entry name" value="TED"/>
    <property type="match status" value="1"/>
</dbReference>
<feature type="chain" id="PRO_5012258612" description="Thioester domain-containing protein" evidence="3">
    <location>
        <begin position="36"/>
        <end position="478"/>
    </location>
</feature>
<gene>
    <name evidence="5" type="ORF">CAG99_18835</name>
</gene>
<dbReference type="Gene3D" id="1.10.150.480">
    <property type="match status" value="1"/>
</dbReference>